<comment type="caution">
    <text evidence="1">The sequence shown here is derived from an EMBL/GenBank/DDBJ whole genome shotgun (WGS) entry which is preliminary data.</text>
</comment>
<evidence type="ECO:0000313" key="2">
    <source>
        <dbReference type="Proteomes" id="UP001242313"/>
    </source>
</evidence>
<gene>
    <name evidence="1" type="ORF">J2S25_002230</name>
</gene>
<dbReference type="EMBL" id="JAUSUN010000011">
    <property type="protein sequence ID" value="MDQ0414024.1"/>
    <property type="molecule type" value="Genomic_DNA"/>
</dbReference>
<keyword evidence="2" id="KW-1185">Reference proteome</keyword>
<name>A0ABU0FXG1_9BACI</name>
<dbReference type="Proteomes" id="UP001242313">
    <property type="component" value="Unassembled WGS sequence"/>
</dbReference>
<evidence type="ECO:0000313" key="1">
    <source>
        <dbReference type="EMBL" id="MDQ0414024.1"/>
    </source>
</evidence>
<protein>
    <submittedName>
        <fullName evidence="1">Uncharacterized protein</fullName>
    </submittedName>
</protein>
<reference evidence="1 2" key="1">
    <citation type="submission" date="2023-07" db="EMBL/GenBank/DDBJ databases">
        <title>Genomic Encyclopedia of Type Strains, Phase IV (KMG-IV): sequencing the most valuable type-strain genomes for metagenomic binning, comparative biology and taxonomic classification.</title>
        <authorList>
            <person name="Goeker M."/>
        </authorList>
    </citation>
    <scope>NUCLEOTIDE SEQUENCE [LARGE SCALE GENOMIC DNA]</scope>
    <source>
        <strain evidence="1 2">DSM 19598</strain>
    </source>
</reference>
<proteinExistence type="predicted"/>
<accession>A0ABU0FXG1</accession>
<sequence>MADSFDQKRSGHERKSFGSIDLAFDRRTFLKFTDIDDDKIKAS</sequence>
<organism evidence="1 2">
    <name type="scientific">Mesobacillus stamsii</name>
    <dbReference type="NCBI Taxonomy" id="225347"/>
    <lineage>
        <taxon>Bacteria</taxon>
        <taxon>Bacillati</taxon>
        <taxon>Bacillota</taxon>
        <taxon>Bacilli</taxon>
        <taxon>Bacillales</taxon>
        <taxon>Bacillaceae</taxon>
        <taxon>Mesobacillus</taxon>
    </lineage>
</organism>